<dbReference type="Pfam" id="PF00512">
    <property type="entry name" value="HisKA"/>
    <property type="match status" value="1"/>
</dbReference>
<dbReference type="Proteomes" id="UP000035352">
    <property type="component" value="Chromosome"/>
</dbReference>
<evidence type="ECO:0000313" key="10">
    <source>
        <dbReference type="EMBL" id="AKJ31799.1"/>
    </source>
</evidence>
<evidence type="ECO:0000256" key="3">
    <source>
        <dbReference type="ARBA" id="ARBA00022553"/>
    </source>
</evidence>
<dbReference type="InterPro" id="IPR003594">
    <property type="entry name" value="HATPase_dom"/>
</dbReference>
<dbReference type="Pfam" id="PF02518">
    <property type="entry name" value="HATPase_c"/>
    <property type="match status" value="1"/>
</dbReference>
<dbReference type="InterPro" id="IPR036097">
    <property type="entry name" value="HisK_dim/P_sf"/>
</dbReference>
<dbReference type="PROSITE" id="PS50113">
    <property type="entry name" value="PAC"/>
    <property type="match status" value="1"/>
</dbReference>
<dbReference type="InterPro" id="IPR001610">
    <property type="entry name" value="PAC"/>
</dbReference>
<dbReference type="InterPro" id="IPR000014">
    <property type="entry name" value="PAS"/>
</dbReference>
<evidence type="ECO:0000256" key="5">
    <source>
        <dbReference type="SAM" id="MobiDB-lite"/>
    </source>
</evidence>
<feature type="domain" description="Histidine kinase" evidence="6">
    <location>
        <begin position="135"/>
        <end position="362"/>
    </location>
</feature>
<feature type="domain" description="PAC" evidence="9">
    <location>
        <begin position="68"/>
        <end position="122"/>
    </location>
</feature>
<accession>A0A0G3BQW2</accession>
<dbReference type="Gene3D" id="1.10.287.130">
    <property type="match status" value="1"/>
</dbReference>
<dbReference type="Gene3D" id="3.40.50.2300">
    <property type="match status" value="1"/>
</dbReference>
<evidence type="ECO:0000256" key="1">
    <source>
        <dbReference type="ARBA" id="ARBA00000085"/>
    </source>
</evidence>
<proteinExistence type="predicted"/>
<dbReference type="InterPro" id="IPR005467">
    <property type="entry name" value="His_kinase_dom"/>
</dbReference>
<reference evidence="10 11" key="1">
    <citation type="submission" date="2015-05" db="EMBL/GenBank/DDBJ databases">
        <authorList>
            <person name="Tang B."/>
            <person name="Yu Y."/>
        </authorList>
    </citation>
    <scope>NUCLEOTIDE SEQUENCE [LARGE SCALE GENOMIC DNA]</scope>
    <source>
        <strain evidence="10 11">DSM 7029</strain>
    </source>
</reference>
<dbReference type="SMART" id="SM00388">
    <property type="entry name" value="HisKA"/>
    <property type="match status" value="1"/>
</dbReference>
<evidence type="ECO:0000259" key="8">
    <source>
        <dbReference type="PROSITE" id="PS50112"/>
    </source>
</evidence>
<dbReference type="InterPro" id="IPR001789">
    <property type="entry name" value="Sig_transdc_resp-reg_receiver"/>
</dbReference>
<evidence type="ECO:0000259" key="6">
    <source>
        <dbReference type="PROSITE" id="PS50109"/>
    </source>
</evidence>
<dbReference type="SMART" id="SM00387">
    <property type="entry name" value="HATPase_c"/>
    <property type="match status" value="1"/>
</dbReference>
<dbReference type="PATRIC" id="fig|413882.6.peg.5334"/>
<dbReference type="InterPro" id="IPR011006">
    <property type="entry name" value="CheY-like_superfamily"/>
</dbReference>
<dbReference type="Pfam" id="PF00072">
    <property type="entry name" value="Response_reg"/>
    <property type="match status" value="1"/>
</dbReference>
<dbReference type="InterPro" id="IPR036890">
    <property type="entry name" value="HATPase_C_sf"/>
</dbReference>
<feature type="modified residue" description="4-aspartylphosphate" evidence="4">
    <location>
        <position position="434"/>
    </location>
</feature>
<organism evidence="10 11">
    <name type="scientific">Caldimonas brevitalea</name>
    <dbReference type="NCBI Taxonomy" id="413882"/>
    <lineage>
        <taxon>Bacteria</taxon>
        <taxon>Pseudomonadati</taxon>
        <taxon>Pseudomonadota</taxon>
        <taxon>Betaproteobacteria</taxon>
        <taxon>Burkholderiales</taxon>
        <taxon>Sphaerotilaceae</taxon>
        <taxon>Caldimonas</taxon>
    </lineage>
</organism>
<dbReference type="InterPro" id="IPR003661">
    <property type="entry name" value="HisK_dim/P_dom"/>
</dbReference>
<dbReference type="SUPFAM" id="SSF47384">
    <property type="entry name" value="Homodimeric domain of signal transducing histidine kinase"/>
    <property type="match status" value="1"/>
</dbReference>
<dbReference type="Pfam" id="PF13426">
    <property type="entry name" value="PAS_9"/>
    <property type="match status" value="1"/>
</dbReference>
<feature type="region of interest" description="Disordered" evidence="5">
    <location>
        <begin position="364"/>
        <end position="383"/>
    </location>
</feature>
<evidence type="ECO:0000259" key="7">
    <source>
        <dbReference type="PROSITE" id="PS50110"/>
    </source>
</evidence>
<dbReference type="PANTHER" id="PTHR43065:SF42">
    <property type="entry name" value="TWO-COMPONENT SENSOR PPRA"/>
    <property type="match status" value="1"/>
</dbReference>
<keyword evidence="11" id="KW-1185">Reference proteome</keyword>
<dbReference type="SMART" id="SM00448">
    <property type="entry name" value="REC"/>
    <property type="match status" value="1"/>
</dbReference>
<dbReference type="EMBL" id="CP011371">
    <property type="protein sequence ID" value="AKJ31799.1"/>
    <property type="molecule type" value="Genomic_DNA"/>
</dbReference>
<dbReference type="InterPro" id="IPR000700">
    <property type="entry name" value="PAS-assoc_C"/>
</dbReference>
<dbReference type="PROSITE" id="PS50112">
    <property type="entry name" value="PAS"/>
    <property type="match status" value="1"/>
</dbReference>
<dbReference type="PANTHER" id="PTHR43065">
    <property type="entry name" value="SENSOR HISTIDINE KINASE"/>
    <property type="match status" value="1"/>
</dbReference>
<keyword evidence="10" id="KW-0808">Transferase</keyword>
<evidence type="ECO:0000256" key="4">
    <source>
        <dbReference type="PROSITE-ProRule" id="PRU00169"/>
    </source>
</evidence>
<dbReference type="CDD" id="cd00082">
    <property type="entry name" value="HisKA"/>
    <property type="match status" value="1"/>
</dbReference>
<dbReference type="STRING" id="413882.AAW51_5108"/>
<dbReference type="AlphaFoldDB" id="A0A0G3BQW2"/>
<name>A0A0G3BQW2_9BURK</name>
<dbReference type="NCBIfam" id="TIGR00229">
    <property type="entry name" value="sensory_box"/>
    <property type="match status" value="1"/>
</dbReference>
<dbReference type="SUPFAM" id="SSF55874">
    <property type="entry name" value="ATPase domain of HSP90 chaperone/DNA topoisomerase II/histidine kinase"/>
    <property type="match status" value="1"/>
</dbReference>
<dbReference type="EC" id="2.7.13.3" evidence="2"/>
<dbReference type="Gene3D" id="3.30.565.10">
    <property type="entry name" value="Histidine kinase-like ATPase, C-terminal domain"/>
    <property type="match status" value="1"/>
</dbReference>
<evidence type="ECO:0000256" key="2">
    <source>
        <dbReference type="ARBA" id="ARBA00012438"/>
    </source>
</evidence>
<dbReference type="CDD" id="cd00130">
    <property type="entry name" value="PAS"/>
    <property type="match status" value="1"/>
</dbReference>
<gene>
    <name evidence="10" type="ORF">AAW51_5108</name>
</gene>
<feature type="domain" description="PAS" evidence="8">
    <location>
        <begin position="1"/>
        <end position="67"/>
    </location>
</feature>
<dbReference type="PROSITE" id="PS50109">
    <property type="entry name" value="HIS_KIN"/>
    <property type="match status" value="1"/>
</dbReference>
<dbReference type="SUPFAM" id="SSF55785">
    <property type="entry name" value="PYP-like sensor domain (PAS domain)"/>
    <property type="match status" value="1"/>
</dbReference>
<dbReference type="InterPro" id="IPR004358">
    <property type="entry name" value="Sig_transdc_His_kin-like_C"/>
</dbReference>
<dbReference type="KEGG" id="pbh:AAW51_5108"/>
<feature type="domain" description="Response regulatory" evidence="7">
    <location>
        <begin position="384"/>
        <end position="499"/>
    </location>
</feature>
<keyword evidence="10" id="KW-0418">Kinase</keyword>
<dbReference type="InterPro" id="IPR035965">
    <property type="entry name" value="PAS-like_dom_sf"/>
</dbReference>
<evidence type="ECO:0000259" key="9">
    <source>
        <dbReference type="PROSITE" id="PS50113"/>
    </source>
</evidence>
<dbReference type="NCBIfam" id="NF010076">
    <property type="entry name" value="PRK13557.1"/>
    <property type="match status" value="1"/>
</dbReference>
<dbReference type="GO" id="GO:0000155">
    <property type="term" value="F:phosphorelay sensor kinase activity"/>
    <property type="evidence" value="ECO:0007669"/>
    <property type="project" value="InterPro"/>
</dbReference>
<comment type="catalytic activity">
    <reaction evidence="1">
        <text>ATP + protein L-histidine = ADP + protein N-phospho-L-histidine.</text>
        <dbReference type="EC" id="2.7.13.3"/>
    </reaction>
</comment>
<dbReference type="PROSITE" id="PS50110">
    <property type="entry name" value="RESPONSE_REGULATORY"/>
    <property type="match status" value="1"/>
</dbReference>
<sequence length="505" mass="55144">MVDTARMSMILTDPCQPGNPIVYANAAFCELTGYRPDEVIGRNCRLLQGPQTDPATVAEIRQAVAEGREMHTEILNYRKDGSSFWNALFVSPVHDREGRLIYFFGSQLDISRRRDAEEALRQAHKMEALGQLTGGIAHDFNNLLQVIGGYVDVLRVLSRPADGENPRVAEAVERVHAAVEKAGALTQQLLSFARKQRLQGRLVNLNQLAADLRGLATRLLGDQVVLELRLAPDLWNCVVDPAQFEVALRHVLQNARDAMPDGGSLRIETRNVTFGRRDLSTHGGLLEGRYVCLQVVDTGRGIPPSLLDKVMDPFVTTKQEGHGTGLGLPMVYGFARQSGGEARIASSMGTGTIVSLYFPAQEGPERAGEAREAAPQPQRRRQERVLVVDDRPDVAQLAAAMLESLGYQAVVCASPAEALEQLQRGGAFDLLLTDLIMPGGMNGLALAREARRFQPTLRVLLTTGYAEATLQATGDDEEHPMLYKPFGQAELGRKVRQALDAAPAA</sequence>
<dbReference type="PRINTS" id="PR00344">
    <property type="entry name" value="BCTRLSENSOR"/>
</dbReference>
<dbReference type="SMART" id="SM00086">
    <property type="entry name" value="PAC"/>
    <property type="match status" value="1"/>
</dbReference>
<evidence type="ECO:0000313" key="11">
    <source>
        <dbReference type="Proteomes" id="UP000035352"/>
    </source>
</evidence>
<dbReference type="SUPFAM" id="SSF52172">
    <property type="entry name" value="CheY-like"/>
    <property type="match status" value="1"/>
</dbReference>
<keyword evidence="3 4" id="KW-0597">Phosphoprotein</keyword>
<protein>
    <recommendedName>
        <fullName evidence="2">histidine kinase</fullName>
        <ecNumber evidence="2">2.7.13.3</ecNumber>
    </recommendedName>
</protein>
<dbReference type="Gene3D" id="3.30.450.20">
    <property type="entry name" value="PAS domain"/>
    <property type="match status" value="1"/>
</dbReference>